<dbReference type="EMBL" id="BGZK01000251">
    <property type="protein sequence ID" value="GBP31791.1"/>
    <property type="molecule type" value="Genomic_DNA"/>
</dbReference>
<comment type="caution">
    <text evidence="1">The sequence shown here is derived from an EMBL/GenBank/DDBJ whole genome shotgun (WGS) entry which is preliminary data.</text>
</comment>
<gene>
    <name evidence="1" type="ORF">EVAR_81557_1</name>
</gene>
<name>A0A4C1UZA1_EUMVA</name>
<proteinExistence type="predicted"/>
<keyword evidence="2" id="KW-1185">Reference proteome</keyword>
<accession>A0A4C1UZA1</accession>
<sequence>MGKNVYALADFCSALMIHVRLHDVRESARPEMIAIITNPIQCSSDENRIVTGSLYQNRKRDEKQARESGLIPKLRMRLESKLITIKLEPELNGIDSKI</sequence>
<protein>
    <submittedName>
        <fullName evidence="1">Uncharacterized protein</fullName>
    </submittedName>
</protein>
<dbReference type="Proteomes" id="UP000299102">
    <property type="component" value="Unassembled WGS sequence"/>
</dbReference>
<evidence type="ECO:0000313" key="2">
    <source>
        <dbReference type="Proteomes" id="UP000299102"/>
    </source>
</evidence>
<organism evidence="1 2">
    <name type="scientific">Eumeta variegata</name>
    <name type="common">Bagworm moth</name>
    <name type="synonym">Eumeta japonica</name>
    <dbReference type="NCBI Taxonomy" id="151549"/>
    <lineage>
        <taxon>Eukaryota</taxon>
        <taxon>Metazoa</taxon>
        <taxon>Ecdysozoa</taxon>
        <taxon>Arthropoda</taxon>
        <taxon>Hexapoda</taxon>
        <taxon>Insecta</taxon>
        <taxon>Pterygota</taxon>
        <taxon>Neoptera</taxon>
        <taxon>Endopterygota</taxon>
        <taxon>Lepidoptera</taxon>
        <taxon>Glossata</taxon>
        <taxon>Ditrysia</taxon>
        <taxon>Tineoidea</taxon>
        <taxon>Psychidae</taxon>
        <taxon>Oiketicinae</taxon>
        <taxon>Eumeta</taxon>
    </lineage>
</organism>
<evidence type="ECO:0000313" key="1">
    <source>
        <dbReference type="EMBL" id="GBP31791.1"/>
    </source>
</evidence>
<reference evidence="1 2" key="1">
    <citation type="journal article" date="2019" name="Commun. Biol.">
        <title>The bagworm genome reveals a unique fibroin gene that provides high tensile strength.</title>
        <authorList>
            <person name="Kono N."/>
            <person name="Nakamura H."/>
            <person name="Ohtoshi R."/>
            <person name="Tomita M."/>
            <person name="Numata K."/>
            <person name="Arakawa K."/>
        </authorList>
    </citation>
    <scope>NUCLEOTIDE SEQUENCE [LARGE SCALE GENOMIC DNA]</scope>
</reference>
<dbReference type="AlphaFoldDB" id="A0A4C1UZA1"/>